<feature type="non-terminal residue" evidence="2">
    <location>
        <position position="43"/>
    </location>
</feature>
<dbReference type="EMBL" id="CADCTK010000804">
    <property type="protein sequence ID" value="CAA9281947.1"/>
    <property type="molecule type" value="Genomic_DNA"/>
</dbReference>
<accession>A0A6J4JLV2</accession>
<evidence type="ECO:0000256" key="1">
    <source>
        <dbReference type="SAM" id="SignalP"/>
    </source>
</evidence>
<reference evidence="2" key="1">
    <citation type="submission" date="2020-02" db="EMBL/GenBank/DDBJ databases">
        <authorList>
            <person name="Meier V. D."/>
        </authorList>
    </citation>
    <scope>NUCLEOTIDE SEQUENCE</scope>
    <source>
        <strain evidence="2">AVDCRST_MAG26</strain>
    </source>
</reference>
<protein>
    <submittedName>
        <fullName evidence="2">Uncharacterized protein</fullName>
    </submittedName>
</protein>
<name>A0A6J4JLV2_9CHLR</name>
<dbReference type="AlphaFoldDB" id="A0A6J4JLV2"/>
<evidence type="ECO:0000313" key="2">
    <source>
        <dbReference type="EMBL" id="CAA9281947.1"/>
    </source>
</evidence>
<organism evidence="2">
    <name type="scientific">uncultured Chloroflexia bacterium</name>
    <dbReference type="NCBI Taxonomy" id="1672391"/>
    <lineage>
        <taxon>Bacteria</taxon>
        <taxon>Bacillati</taxon>
        <taxon>Chloroflexota</taxon>
        <taxon>Chloroflexia</taxon>
        <taxon>environmental samples</taxon>
    </lineage>
</organism>
<gene>
    <name evidence="2" type="ORF">AVDCRST_MAG26-3437</name>
</gene>
<feature type="chain" id="PRO_5027112664" evidence="1">
    <location>
        <begin position="23"/>
        <end position="43"/>
    </location>
</feature>
<sequence>MRLPIRLALAALALLCASPAAAQQPARGATISGVVTDSLAGAP</sequence>
<proteinExistence type="predicted"/>
<keyword evidence="1" id="KW-0732">Signal</keyword>
<feature type="signal peptide" evidence="1">
    <location>
        <begin position="1"/>
        <end position="22"/>
    </location>
</feature>